<dbReference type="SUPFAM" id="SSF50494">
    <property type="entry name" value="Trypsin-like serine proteases"/>
    <property type="match status" value="1"/>
</dbReference>
<comment type="caution">
    <text evidence="1">The sequence shown here is derived from an EMBL/GenBank/DDBJ whole genome shotgun (WGS) entry which is preliminary data.</text>
</comment>
<dbReference type="PANTHER" id="PTHR21004">
    <property type="entry name" value="SERINE PROTEASE-RELATED"/>
    <property type="match status" value="1"/>
</dbReference>
<dbReference type="GO" id="GO:0004252">
    <property type="term" value="F:serine-type endopeptidase activity"/>
    <property type="evidence" value="ECO:0007669"/>
    <property type="project" value="InterPro"/>
</dbReference>
<dbReference type="Gene3D" id="2.40.10.120">
    <property type="match status" value="1"/>
</dbReference>
<dbReference type="EMBL" id="JAHMUF010000015">
    <property type="protein sequence ID" value="KAG7192796.1"/>
    <property type="molecule type" value="Genomic_DNA"/>
</dbReference>
<dbReference type="GeneID" id="66114625"/>
<dbReference type="InterPro" id="IPR039245">
    <property type="entry name" value="TYSND1/DEG15"/>
</dbReference>
<sequence length="501" mass="54674">MLYIPIAVRFVLDTETLASSGVHIVTGSSDYWITVSPTSSLGQQAKQVLINTPYINGSSDIVNWIDVTLNYNVFPYLSTFLESFARTNGFEVTPTPRVSFVSGSCPLLCQKVPLHRYKQYKPDPGVENGTPCQVTLCPFNLTNSLLFSTYVAHGSLTTRLGDSLGYLSDLKYLENMVGGVVVQTPDSIDIGVVAQHIRKVNGDGDLVVVLLWGKVLETVGIADVFSRSGPKRHLASDDSATIVAWPKFPVFPVRTVLTTNGHSSWGSCVLLKNDLLVTNTHVLTPYLEDPLGTVLVIDLPDGPLTILNQKHALVTPSSLVDISTISLAESDILRFTGLGYSPALYQQQRQQRSLPPIVGQNVVSVGYGLYLLPQWQSPGVSQGTLDLVFRSRYNANTPYKMPSLIITSASCWNGSSGGGLFRDNELVGIICSNAEVRVDGRPLEDDGNAPVEKLTRFVFVVPIELVEYLISGGSIEDDGPLVKTWKLDTFHKDRILGETKL</sequence>
<dbReference type="GO" id="GO:0016485">
    <property type="term" value="P:protein processing"/>
    <property type="evidence" value="ECO:0007669"/>
    <property type="project" value="InterPro"/>
</dbReference>
<evidence type="ECO:0000313" key="2">
    <source>
        <dbReference type="Proteomes" id="UP000790833"/>
    </source>
</evidence>
<dbReference type="InterPro" id="IPR009003">
    <property type="entry name" value="Peptidase_S1_PA"/>
</dbReference>
<dbReference type="PANTHER" id="PTHR21004:SF0">
    <property type="entry name" value="PEROXISOMAL LEADER PEPTIDE-PROCESSING PROTEASE"/>
    <property type="match status" value="1"/>
</dbReference>
<dbReference type="Proteomes" id="UP000790833">
    <property type="component" value="Unassembled WGS sequence"/>
</dbReference>
<organism evidence="1 2">
    <name type="scientific">Scheffersomyces spartinae</name>
    <dbReference type="NCBI Taxonomy" id="45513"/>
    <lineage>
        <taxon>Eukaryota</taxon>
        <taxon>Fungi</taxon>
        <taxon>Dikarya</taxon>
        <taxon>Ascomycota</taxon>
        <taxon>Saccharomycotina</taxon>
        <taxon>Pichiomycetes</taxon>
        <taxon>Debaryomycetaceae</taxon>
        <taxon>Scheffersomyces</taxon>
    </lineage>
</organism>
<gene>
    <name evidence="1" type="ORF">KQ657_001251</name>
</gene>
<dbReference type="OrthoDB" id="17845at2759"/>
<dbReference type="Pfam" id="PF13365">
    <property type="entry name" value="Trypsin_2"/>
    <property type="match status" value="1"/>
</dbReference>
<keyword evidence="2" id="KW-1185">Reference proteome</keyword>
<protein>
    <recommendedName>
        <fullName evidence="3">Serine protease</fullName>
    </recommendedName>
</protein>
<dbReference type="RefSeq" id="XP_043048346.1">
    <property type="nucleotide sequence ID" value="XM_043192051.1"/>
</dbReference>
<dbReference type="AlphaFoldDB" id="A0A9P7V7R3"/>
<accession>A0A9P7V7R3</accession>
<dbReference type="GO" id="GO:0005777">
    <property type="term" value="C:peroxisome"/>
    <property type="evidence" value="ECO:0007669"/>
    <property type="project" value="InterPro"/>
</dbReference>
<dbReference type="GO" id="GO:0031998">
    <property type="term" value="P:regulation of fatty acid beta-oxidation"/>
    <property type="evidence" value="ECO:0007669"/>
    <property type="project" value="TreeGrafter"/>
</dbReference>
<evidence type="ECO:0000313" key="1">
    <source>
        <dbReference type="EMBL" id="KAG7192796.1"/>
    </source>
</evidence>
<evidence type="ECO:0008006" key="3">
    <source>
        <dbReference type="Google" id="ProtNLM"/>
    </source>
</evidence>
<reference evidence="1" key="1">
    <citation type="submission" date="2021-03" db="EMBL/GenBank/DDBJ databases">
        <authorList>
            <person name="Palmer J.M."/>
        </authorList>
    </citation>
    <scope>NUCLEOTIDE SEQUENCE</scope>
    <source>
        <strain evidence="1">ARV_011</strain>
    </source>
</reference>
<name>A0A9P7V7R3_9ASCO</name>
<proteinExistence type="predicted"/>